<evidence type="ECO:0000313" key="4">
    <source>
        <dbReference type="EMBL" id="MVM93227.1"/>
    </source>
</evidence>
<evidence type="ECO:0000259" key="2">
    <source>
        <dbReference type="Pfam" id="PF24409"/>
    </source>
</evidence>
<evidence type="ECO:0000259" key="1">
    <source>
        <dbReference type="Pfam" id="PF24390"/>
    </source>
</evidence>
<dbReference type="InterPro" id="IPR057055">
    <property type="entry name" value="wHTH-PRTase_assoc"/>
</dbReference>
<protein>
    <submittedName>
        <fullName evidence="4">Uncharacterized protein</fullName>
    </submittedName>
</protein>
<dbReference type="KEGG" id="abk:LX00_06680"/>
<dbReference type="Proteomes" id="UP000051449">
    <property type="component" value="Unassembled WGS sequence"/>
</dbReference>
<dbReference type="EMBL" id="LLGC01000028">
    <property type="protein sequence ID" value="KQE12014.1"/>
    <property type="molecule type" value="Genomic_DNA"/>
</dbReference>
<feature type="domain" description="PRTase associated wHTH" evidence="2">
    <location>
        <begin position="324"/>
        <end position="406"/>
    </location>
</feature>
<gene>
    <name evidence="3" type="ORF">APD33_08280</name>
    <name evidence="4" type="ORF">GNY86_16980</name>
</gene>
<dbReference type="AlphaFoldDB" id="A0A4S2HVR9"/>
<evidence type="ECO:0000313" key="6">
    <source>
        <dbReference type="Proteomes" id="UP000439424"/>
    </source>
</evidence>
<comment type="caution">
    <text evidence="4">The sequence shown here is derived from an EMBL/GenBank/DDBJ whole genome shotgun (WGS) entry which is preliminary data.</text>
</comment>
<proteinExistence type="predicted"/>
<evidence type="ECO:0000313" key="3">
    <source>
        <dbReference type="EMBL" id="KQE12014.1"/>
    </source>
</evidence>
<name>A0A4S2HVR9_ACIBA</name>
<reference evidence="4 6" key="2">
    <citation type="submission" date="2019-11" db="EMBL/GenBank/DDBJ databases">
        <title>Multidrug-resistant Acinetobacter baumannii moving toward extensively drug-resistant over fifteen years in South of Brazil.</title>
        <authorList>
            <person name="Fedrigo N.H."/>
            <person name="Cerdeira L."/>
            <person name="Fuga B."/>
            <person name="Marini P.V.B."/>
            <person name="Shinohara D.R."/>
            <person name="Carrara-Marroni F.E."/>
            <person name="Lincopan N."/>
            <person name="Tognim M.C.B."/>
        </authorList>
    </citation>
    <scope>NUCLEOTIDE SEQUENCE [LARGE SCALE GENOMIC DNA]</scope>
    <source>
        <strain evidence="4 6">Ac576</strain>
    </source>
</reference>
<dbReference type="Proteomes" id="UP000439424">
    <property type="component" value="Unassembled WGS sequence"/>
</dbReference>
<evidence type="ECO:0000313" key="5">
    <source>
        <dbReference type="Proteomes" id="UP000051449"/>
    </source>
</evidence>
<dbReference type="Pfam" id="PF24409">
    <property type="entry name" value="wHTH-PRTase_assc"/>
    <property type="match status" value="1"/>
</dbReference>
<dbReference type="KEGG" id="abau:IX87_03700"/>
<reference evidence="3 5" key="1">
    <citation type="submission" date="2015-10" db="EMBL/GenBank/DDBJ databases">
        <title>The utility of whole genome sequencing in characterizing Acinetobacter epidemiology and analyzing hospital outbreaks.</title>
        <authorList>
            <person name="Ozer E.A."/>
            <person name="Fitzpatrick M.A."/>
            <person name="Hauser A.R."/>
        </authorList>
    </citation>
    <scope>NUCLEOTIDE SEQUENCE [LARGE SCALE GENOMIC DNA]</scope>
    <source>
        <strain evidence="3 5">ABBL072</strain>
    </source>
</reference>
<accession>A0A4S2HVR9</accession>
<dbReference type="Pfam" id="PF24390">
    <property type="entry name" value="PRTase-CE"/>
    <property type="match status" value="1"/>
</dbReference>
<sequence length="408" mass="47353">MENYLEENERYKKWLNQFEEVDQPYAQLLIQKLQWVSSHEFQVKIKNEIYSLFNNDKIALFVEREVSNGETVYKFASERPRRAIGSAFPPINNGINSNHEVGSEGILNNIATTLQRSNSQNFFYYPSAEKIRAKKINKVIILTDTIASGNQIRKFLEAFAQTPSIESWHSSGYISFYIVCYAITENALDFVSKHKLKPQINYVCVCPTISNSFNPIEQKKIREICNKYNPNKRSDPPFAVGYGDVGSLIYYEHGIPNNAPEILYKRSEKWFPLFRGRTTIDFSEQLPTNIKSLDTEDYLNLMKDKNIVVSKKFSNLSEKGKSYILVLFSLKKPPRSVRAISKKTKLSSSSVTDIIVNLRYLEWIDDYNRITDEGYLLIKYLKKNESNNVTILPNIDKKEYYPTSLRRP</sequence>
<dbReference type="InterPro" id="IPR056920">
    <property type="entry name" value="PRTase-CE"/>
</dbReference>
<feature type="domain" description="PRTase-CE" evidence="1">
    <location>
        <begin position="12"/>
        <end position="275"/>
    </location>
</feature>
<dbReference type="EMBL" id="WPIP01000176">
    <property type="protein sequence ID" value="MVM93227.1"/>
    <property type="molecule type" value="Genomic_DNA"/>
</dbReference>
<organism evidence="4 6">
    <name type="scientific">Acinetobacter baumannii</name>
    <dbReference type="NCBI Taxonomy" id="470"/>
    <lineage>
        <taxon>Bacteria</taxon>
        <taxon>Pseudomonadati</taxon>
        <taxon>Pseudomonadota</taxon>
        <taxon>Gammaproteobacteria</taxon>
        <taxon>Moraxellales</taxon>
        <taxon>Moraxellaceae</taxon>
        <taxon>Acinetobacter</taxon>
        <taxon>Acinetobacter calcoaceticus/baumannii complex</taxon>
    </lineage>
</organism>
<dbReference type="RefSeq" id="WP_024437433.1">
    <property type="nucleotide sequence ID" value="NZ_CM125926.1"/>
</dbReference>